<gene>
    <name evidence="2" type="ORF">FA09DRAFT_154151</name>
</gene>
<feature type="region of interest" description="Disordered" evidence="1">
    <location>
        <begin position="1"/>
        <end position="129"/>
    </location>
</feature>
<accession>A0A316Z2L9</accession>
<name>A0A316Z2L9_9BASI</name>
<dbReference type="GeneID" id="37266753"/>
<evidence type="ECO:0000313" key="3">
    <source>
        <dbReference type="Proteomes" id="UP000245946"/>
    </source>
</evidence>
<dbReference type="EMBL" id="KZ819306">
    <property type="protein sequence ID" value="PWN95208.1"/>
    <property type="molecule type" value="Genomic_DNA"/>
</dbReference>
<dbReference type="RefSeq" id="XP_025595487.1">
    <property type="nucleotide sequence ID" value="XM_025739207.1"/>
</dbReference>
<keyword evidence="3" id="KW-1185">Reference proteome</keyword>
<sequence length="208" mass="21354">MGAADHTALAAGGGAAAMGAAAEVDQRRACGGKGGMSADSAQMHESSRRHVRAREQSAHSISARCLPPAGAGCSQQRQSTQGGSAADVDRTRPTHAFSLLTSAAQRSASRGRSDAKPFRRMPACGHARTSPDAEMQLLVRPWPQEASSPGPLCSPSPLQAPQCGGRARQNARAMLGGRPSGSLVAELAARLTSVTSSSSETELGMRVL</sequence>
<proteinExistence type="predicted"/>
<evidence type="ECO:0000256" key="1">
    <source>
        <dbReference type="SAM" id="MobiDB-lite"/>
    </source>
</evidence>
<feature type="region of interest" description="Disordered" evidence="1">
    <location>
        <begin position="143"/>
        <end position="165"/>
    </location>
</feature>
<reference evidence="2 3" key="1">
    <citation type="journal article" date="2018" name="Mol. Biol. Evol.">
        <title>Broad Genomic Sampling Reveals a Smut Pathogenic Ancestry of the Fungal Clade Ustilaginomycotina.</title>
        <authorList>
            <person name="Kijpornyongpan T."/>
            <person name="Mondo S.J."/>
            <person name="Barry K."/>
            <person name="Sandor L."/>
            <person name="Lee J."/>
            <person name="Lipzen A."/>
            <person name="Pangilinan J."/>
            <person name="LaButti K."/>
            <person name="Hainaut M."/>
            <person name="Henrissat B."/>
            <person name="Grigoriev I.V."/>
            <person name="Spatafora J.W."/>
            <person name="Aime M.C."/>
        </authorList>
    </citation>
    <scope>NUCLEOTIDE SEQUENCE [LARGE SCALE GENOMIC DNA]</scope>
    <source>
        <strain evidence="2 3">MCA 4186</strain>
    </source>
</reference>
<organism evidence="2 3">
    <name type="scientific">Tilletiopsis washingtonensis</name>
    <dbReference type="NCBI Taxonomy" id="58919"/>
    <lineage>
        <taxon>Eukaryota</taxon>
        <taxon>Fungi</taxon>
        <taxon>Dikarya</taxon>
        <taxon>Basidiomycota</taxon>
        <taxon>Ustilaginomycotina</taxon>
        <taxon>Exobasidiomycetes</taxon>
        <taxon>Entylomatales</taxon>
        <taxon>Entylomatales incertae sedis</taxon>
        <taxon>Tilletiopsis</taxon>
    </lineage>
</organism>
<feature type="compositionally biased region" description="Low complexity" evidence="1">
    <location>
        <begin position="1"/>
        <end position="10"/>
    </location>
</feature>
<feature type="compositionally biased region" description="Polar residues" evidence="1">
    <location>
        <begin position="73"/>
        <end position="83"/>
    </location>
</feature>
<protein>
    <submittedName>
        <fullName evidence="2">Uncharacterized protein</fullName>
    </submittedName>
</protein>
<feature type="compositionally biased region" description="Low complexity" evidence="1">
    <location>
        <begin position="147"/>
        <end position="157"/>
    </location>
</feature>
<feature type="compositionally biased region" description="Basic and acidic residues" evidence="1">
    <location>
        <begin position="45"/>
        <end position="57"/>
    </location>
</feature>
<evidence type="ECO:0000313" key="2">
    <source>
        <dbReference type="EMBL" id="PWN95208.1"/>
    </source>
</evidence>
<dbReference type="Proteomes" id="UP000245946">
    <property type="component" value="Unassembled WGS sequence"/>
</dbReference>
<dbReference type="AlphaFoldDB" id="A0A316Z2L9"/>